<dbReference type="Gene3D" id="3.20.20.100">
    <property type="entry name" value="NADP-dependent oxidoreductase domain"/>
    <property type="match status" value="1"/>
</dbReference>
<evidence type="ECO:0000313" key="3">
    <source>
        <dbReference type="EMBL" id="KAI9186442.1"/>
    </source>
</evidence>
<feature type="domain" description="NADP-dependent oxidoreductase" evidence="1">
    <location>
        <begin position="23"/>
        <end position="76"/>
    </location>
</feature>
<accession>A0AAD5J6S1</accession>
<evidence type="ECO:0000259" key="1">
    <source>
        <dbReference type="Pfam" id="PF00248"/>
    </source>
</evidence>
<dbReference type="PANTHER" id="PTHR11609">
    <property type="entry name" value="PURINE BIOSYNTHESIS PROTEIN 6/7, PUR6/7"/>
    <property type="match status" value="1"/>
</dbReference>
<dbReference type="EMBL" id="JAJSOW010000100">
    <property type="protein sequence ID" value="KAI9186442.1"/>
    <property type="molecule type" value="Genomic_DNA"/>
</dbReference>
<reference evidence="3" key="2">
    <citation type="submission" date="2023-02" db="EMBL/GenBank/DDBJ databases">
        <authorList>
            <person name="Swenson N.G."/>
            <person name="Wegrzyn J.L."/>
            <person name="Mcevoy S.L."/>
        </authorList>
    </citation>
    <scope>NUCLEOTIDE SEQUENCE</scope>
    <source>
        <strain evidence="3">91603</strain>
        <tissue evidence="3">Leaf</tissue>
    </source>
</reference>
<dbReference type="SUPFAM" id="SSF52440">
    <property type="entry name" value="PreATP-grasp domain"/>
    <property type="match status" value="1"/>
</dbReference>
<protein>
    <submittedName>
        <fullName evidence="3">Uncharacterized protein</fullName>
    </submittedName>
</protein>
<dbReference type="Pfam" id="PF22660">
    <property type="entry name" value="RS_preATP-grasp-like"/>
    <property type="match status" value="1"/>
</dbReference>
<dbReference type="SUPFAM" id="SSF56059">
    <property type="entry name" value="Glutathione synthetase ATP-binding domain-like"/>
    <property type="match status" value="1"/>
</dbReference>
<sequence>MADNKKIQIPRLKLGNQGLEVSKLGFGCMGLTGVYNAPLSAVDGIAILIDAFNKGITFFYTADVYGSHANEVLVGKDGVSEMVVGVLGGGQLGRMLCQAASKMAIKAVILDPLENCPASALSYDHMNGSFDDSAAVQEFAKRCGVLTVEIEHVDVTTLEELEQQGVDCHPKASTIRIIQIDDFEGARRAGDLFGYPLMIKSKRLAYDGRGNAVAKSEEELSSAATALRGFDRGLYVEKWAPFVKVNV</sequence>
<dbReference type="PANTHER" id="PTHR11609:SF5">
    <property type="entry name" value="PHOSPHORIBOSYLAMINOIMIDAZOLE CARBOXYLASE"/>
    <property type="match status" value="1"/>
</dbReference>
<dbReference type="Proteomes" id="UP001064489">
    <property type="component" value="Chromosome 3"/>
</dbReference>
<name>A0AAD5J6S1_ACENE</name>
<dbReference type="GO" id="GO:0009507">
    <property type="term" value="C:chloroplast"/>
    <property type="evidence" value="ECO:0007669"/>
    <property type="project" value="TreeGrafter"/>
</dbReference>
<organism evidence="3 4">
    <name type="scientific">Acer negundo</name>
    <name type="common">Box elder</name>
    <dbReference type="NCBI Taxonomy" id="4023"/>
    <lineage>
        <taxon>Eukaryota</taxon>
        <taxon>Viridiplantae</taxon>
        <taxon>Streptophyta</taxon>
        <taxon>Embryophyta</taxon>
        <taxon>Tracheophyta</taxon>
        <taxon>Spermatophyta</taxon>
        <taxon>Magnoliopsida</taxon>
        <taxon>eudicotyledons</taxon>
        <taxon>Gunneridae</taxon>
        <taxon>Pentapetalae</taxon>
        <taxon>rosids</taxon>
        <taxon>malvids</taxon>
        <taxon>Sapindales</taxon>
        <taxon>Sapindaceae</taxon>
        <taxon>Hippocastanoideae</taxon>
        <taxon>Acereae</taxon>
        <taxon>Acer</taxon>
    </lineage>
</organism>
<dbReference type="AlphaFoldDB" id="A0AAD5J6S1"/>
<comment type="caution">
    <text evidence="3">The sequence shown here is derived from an EMBL/GenBank/DDBJ whole genome shotgun (WGS) entry which is preliminary data.</text>
</comment>
<dbReference type="GO" id="GO:0005524">
    <property type="term" value="F:ATP binding"/>
    <property type="evidence" value="ECO:0007669"/>
    <property type="project" value="UniProtKB-KW"/>
</dbReference>
<reference evidence="3" key="1">
    <citation type="journal article" date="2022" name="Plant J.">
        <title>Strategies of tolerance reflected in two North American maple genomes.</title>
        <authorList>
            <person name="McEvoy S.L."/>
            <person name="Sezen U.U."/>
            <person name="Trouern-Trend A."/>
            <person name="McMahon S.M."/>
            <person name="Schaberg P.G."/>
            <person name="Yang J."/>
            <person name="Wegrzyn J.L."/>
            <person name="Swenson N.G."/>
        </authorList>
    </citation>
    <scope>NUCLEOTIDE SEQUENCE</scope>
    <source>
        <strain evidence="3">91603</strain>
    </source>
</reference>
<dbReference type="InterPro" id="IPR036812">
    <property type="entry name" value="NAD(P)_OxRdtase_dom_sf"/>
</dbReference>
<dbReference type="Pfam" id="PF00248">
    <property type="entry name" value="Aldo_ket_red"/>
    <property type="match status" value="1"/>
</dbReference>
<dbReference type="Gene3D" id="3.30.1490.20">
    <property type="entry name" value="ATP-grasp fold, A domain"/>
    <property type="match status" value="1"/>
</dbReference>
<dbReference type="Gene3D" id="3.40.50.20">
    <property type="match status" value="1"/>
</dbReference>
<evidence type="ECO:0000259" key="2">
    <source>
        <dbReference type="Pfam" id="PF22660"/>
    </source>
</evidence>
<dbReference type="InterPro" id="IPR054350">
    <property type="entry name" value="PurT/PurK_preATP-grasp"/>
</dbReference>
<evidence type="ECO:0000313" key="4">
    <source>
        <dbReference type="Proteomes" id="UP001064489"/>
    </source>
</evidence>
<dbReference type="InterPro" id="IPR013815">
    <property type="entry name" value="ATP_grasp_subdomain_1"/>
</dbReference>
<keyword evidence="4" id="KW-1185">Reference proteome</keyword>
<feature type="domain" description="PurT/PurK-like preATP-grasp" evidence="2">
    <location>
        <begin position="83"/>
        <end position="179"/>
    </location>
</feature>
<gene>
    <name evidence="3" type="ORF">LWI28_017287</name>
</gene>
<proteinExistence type="predicted"/>
<dbReference type="SUPFAM" id="SSF51430">
    <property type="entry name" value="NAD(P)-linked oxidoreductase"/>
    <property type="match status" value="1"/>
</dbReference>
<dbReference type="InterPro" id="IPR016185">
    <property type="entry name" value="PreATP-grasp_dom_sf"/>
</dbReference>
<dbReference type="InterPro" id="IPR023210">
    <property type="entry name" value="NADP_OxRdtase_dom"/>
</dbReference>